<evidence type="ECO:0000313" key="3">
    <source>
        <dbReference type="EMBL" id="VZO36134.1"/>
    </source>
</evidence>
<dbReference type="Pfam" id="PF02615">
    <property type="entry name" value="Ldh_2"/>
    <property type="match status" value="1"/>
</dbReference>
<name>A0A7M4DGU1_9MICO</name>
<proteinExistence type="inferred from homology"/>
<dbReference type="Gene3D" id="1.10.1530.10">
    <property type="match status" value="1"/>
</dbReference>
<dbReference type="InterPro" id="IPR003767">
    <property type="entry name" value="Malate/L-lactate_DH-like"/>
</dbReference>
<dbReference type="InterPro" id="IPR043143">
    <property type="entry name" value="Mal/L-sulf/L-lact_DH-like_NADP"/>
</dbReference>
<evidence type="ECO:0000256" key="1">
    <source>
        <dbReference type="ARBA" id="ARBA00006056"/>
    </source>
</evidence>
<dbReference type="Gene3D" id="3.30.1370.60">
    <property type="entry name" value="Hypothetical oxidoreductase yiak, domain 2"/>
    <property type="match status" value="1"/>
</dbReference>
<dbReference type="PANTHER" id="PTHR11091:SF0">
    <property type="entry name" value="MALATE DEHYDROGENASE"/>
    <property type="match status" value="1"/>
</dbReference>
<dbReference type="RefSeq" id="WP_156740149.1">
    <property type="nucleotide sequence ID" value="NZ_CACRYJ010000017.1"/>
</dbReference>
<evidence type="ECO:0000256" key="2">
    <source>
        <dbReference type="ARBA" id="ARBA00023002"/>
    </source>
</evidence>
<dbReference type="PANTHER" id="PTHR11091">
    <property type="entry name" value="OXIDOREDUCTASE-RELATED"/>
    <property type="match status" value="1"/>
</dbReference>
<dbReference type="InterPro" id="IPR043144">
    <property type="entry name" value="Mal/L-sulf/L-lact_DH-like_ah"/>
</dbReference>
<dbReference type="Proteomes" id="UP000419743">
    <property type="component" value="Unassembled WGS sequence"/>
</dbReference>
<organism evidence="3 4">
    <name type="scientific">Occultella aeris</name>
    <dbReference type="NCBI Taxonomy" id="2761496"/>
    <lineage>
        <taxon>Bacteria</taxon>
        <taxon>Bacillati</taxon>
        <taxon>Actinomycetota</taxon>
        <taxon>Actinomycetes</taxon>
        <taxon>Micrococcales</taxon>
        <taxon>Ruaniaceae</taxon>
        <taxon>Occultella</taxon>
    </lineage>
</organism>
<protein>
    <submittedName>
        <fullName evidence="3">Putative oxidoreductase YjmC</fullName>
        <ecNumber evidence="3">1.1.1.-</ecNumber>
    </submittedName>
</protein>
<evidence type="ECO:0000313" key="4">
    <source>
        <dbReference type="Proteomes" id="UP000419743"/>
    </source>
</evidence>
<dbReference type="SUPFAM" id="SSF89733">
    <property type="entry name" value="L-sulfolactate dehydrogenase-like"/>
    <property type="match status" value="1"/>
</dbReference>
<reference evidence="3 4" key="1">
    <citation type="submission" date="2019-11" db="EMBL/GenBank/DDBJ databases">
        <authorList>
            <person name="Criscuolo A."/>
        </authorList>
    </citation>
    <scope>NUCLEOTIDE SEQUENCE [LARGE SCALE GENOMIC DNA]</scope>
    <source>
        <strain evidence="3">CIP111667</strain>
    </source>
</reference>
<accession>A0A7M4DGU1</accession>
<keyword evidence="4" id="KW-1185">Reference proteome</keyword>
<dbReference type="EC" id="1.1.1.-" evidence="3"/>
<dbReference type="GO" id="GO:0016491">
    <property type="term" value="F:oxidoreductase activity"/>
    <property type="evidence" value="ECO:0007669"/>
    <property type="project" value="UniProtKB-KW"/>
</dbReference>
<comment type="caution">
    <text evidence="3">The sequence shown here is derived from an EMBL/GenBank/DDBJ whole genome shotgun (WGS) entry which is preliminary data.</text>
</comment>
<dbReference type="EMBL" id="CACRYJ010000017">
    <property type="protein sequence ID" value="VZO36134.1"/>
    <property type="molecule type" value="Genomic_DNA"/>
</dbReference>
<gene>
    <name evidence="3" type="primary">yjmC</name>
    <name evidence="3" type="ORF">HALOF300_01338</name>
</gene>
<sequence length="346" mass="35860">MTTNSVGTDVAVSADRLHDAVVQILVGEGATLADAAQQAEVLVEGDLRGHPSHGVRRLAVLVGRMRNGLIRTGVAPRTTWISDAFLSVDGDRGFGPVVAGVAIEAITRRAAESGIALAAVHNANHMGMLAPYVERIAAVGQIGIALTTSEALVHPWGSARPMVGTNPVGIAVPTESEPLVLDMSTAAVSMGKVLDHVATSQPIPLGWAVDRHGRPVTDPVEASDGALSPFGGPKGYALGIALEVLVGTVTGTAFGPRKQGTLDVEHVATKGDIFVAISLDRIGGLPHLSLVEAYLQDVRASGTGPDPVTVPGDRARATRAERLANGIPINPQVWQEVEQLLEEHGA</sequence>
<keyword evidence="2 3" id="KW-0560">Oxidoreductase</keyword>
<comment type="similarity">
    <text evidence="1">Belongs to the LDH2/MDH2 oxidoreductase family.</text>
</comment>
<dbReference type="AlphaFoldDB" id="A0A7M4DGU1"/>
<dbReference type="InterPro" id="IPR036111">
    <property type="entry name" value="Mal/L-sulfo/L-lacto_DH-like_sf"/>
</dbReference>